<dbReference type="EMBL" id="QPJD01000001">
    <property type="protein sequence ID" value="RCW51679.1"/>
    <property type="molecule type" value="Genomic_DNA"/>
</dbReference>
<dbReference type="InterPro" id="IPR045351">
    <property type="entry name" value="DUF6531"/>
</dbReference>
<evidence type="ECO:0000256" key="1">
    <source>
        <dbReference type="ARBA" id="ARBA00004613"/>
    </source>
</evidence>
<dbReference type="Gene3D" id="3.10.450.200">
    <property type="match status" value="1"/>
</dbReference>
<dbReference type="NCBIfam" id="TIGR03696">
    <property type="entry name" value="Rhs_assc_core"/>
    <property type="match status" value="1"/>
</dbReference>
<dbReference type="InterPro" id="IPR037178">
    <property type="entry name" value="ColicinD_C_sf"/>
</dbReference>
<evidence type="ECO:0000259" key="7">
    <source>
        <dbReference type="Pfam" id="PF24517"/>
    </source>
</evidence>
<dbReference type="Pfam" id="PF11429">
    <property type="entry name" value="Colicin_D"/>
    <property type="match status" value="1"/>
</dbReference>
<dbReference type="Gene3D" id="2.180.10.10">
    <property type="entry name" value="RHS repeat-associated core"/>
    <property type="match status" value="2"/>
</dbReference>
<comment type="caution">
    <text evidence="9">The sequence shown here is derived from an EMBL/GenBank/DDBJ whole genome shotgun (WGS) entry which is preliminary data.</text>
</comment>
<dbReference type="InterPro" id="IPR050708">
    <property type="entry name" value="T6SS_VgrG/RHS"/>
</dbReference>
<feature type="domain" description="DUF6531" evidence="6">
    <location>
        <begin position="440"/>
        <end position="514"/>
    </location>
</feature>
<dbReference type="Pfam" id="PF25023">
    <property type="entry name" value="TEN_YD-shell"/>
    <property type="match status" value="2"/>
</dbReference>
<proteinExistence type="predicted"/>
<accession>A0A368W7X1</accession>
<name>A0A368W7X1_9BACL</name>
<keyword evidence="3" id="KW-0732">Signal</keyword>
<dbReference type="GO" id="GO:0005576">
    <property type="term" value="C:extracellular region"/>
    <property type="evidence" value="ECO:0007669"/>
    <property type="project" value="UniProtKB-SubCell"/>
</dbReference>
<keyword evidence="2" id="KW-0964">Secreted</keyword>
<evidence type="ECO:0000256" key="4">
    <source>
        <dbReference type="ARBA" id="ARBA00022737"/>
    </source>
</evidence>
<keyword evidence="4" id="KW-0677">Repeat</keyword>
<dbReference type="NCBIfam" id="TIGR01643">
    <property type="entry name" value="YD_repeat_2x"/>
    <property type="match status" value="7"/>
</dbReference>
<dbReference type="InterPro" id="IPR024440">
    <property type="entry name" value="ColicinD_C"/>
</dbReference>
<feature type="domain" description="Colicin D C-terminal" evidence="5">
    <location>
        <begin position="1771"/>
        <end position="1843"/>
    </location>
</feature>
<dbReference type="InterPro" id="IPR006530">
    <property type="entry name" value="YD"/>
</dbReference>
<dbReference type="Pfam" id="PF05593">
    <property type="entry name" value="RHS_repeat"/>
    <property type="match status" value="3"/>
</dbReference>
<dbReference type="InterPro" id="IPR031325">
    <property type="entry name" value="RHS_repeat"/>
</dbReference>
<keyword evidence="10" id="KW-1185">Reference proteome</keyword>
<reference evidence="9 10" key="1">
    <citation type="submission" date="2018-07" db="EMBL/GenBank/DDBJ databases">
        <title>Genomic Encyclopedia of Type Strains, Phase III (KMG-III): the genomes of soil and plant-associated and newly described type strains.</title>
        <authorList>
            <person name="Whitman W."/>
        </authorList>
    </citation>
    <scope>NUCLEOTIDE SEQUENCE [LARGE SCALE GENOMIC DNA]</scope>
    <source>
        <strain evidence="9 10">CECT 7506</strain>
    </source>
</reference>
<dbReference type="SUPFAM" id="SSF102824">
    <property type="entry name" value="Colicin D/E5 nuclease domain"/>
    <property type="match status" value="1"/>
</dbReference>
<organism evidence="9 10">
    <name type="scientific">Paenibacillus prosopidis</name>
    <dbReference type="NCBI Taxonomy" id="630520"/>
    <lineage>
        <taxon>Bacteria</taxon>
        <taxon>Bacillati</taxon>
        <taxon>Bacillota</taxon>
        <taxon>Bacilli</taxon>
        <taxon>Bacillales</taxon>
        <taxon>Paenibacillaceae</taxon>
        <taxon>Paenibacillus</taxon>
    </lineage>
</organism>
<evidence type="ECO:0000313" key="10">
    <source>
        <dbReference type="Proteomes" id="UP000252415"/>
    </source>
</evidence>
<dbReference type="InterPro" id="IPR038233">
    <property type="entry name" value="Colicin_D/E5_nuclease"/>
</dbReference>
<feature type="domain" description="Teneurin-like YD-shell" evidence="8">
    <location>
        <begin position="1460"/>
        <end position="1725"/>
    </location>
</feature>
<dbReference type="PANTHER" id="PTHR32305">
    <property type="match status" value="1"/>
</dbReference>
<protein>
    <submittedName>
        <fullName evidence="9">RHS repeat-associated protein</fullName>
    </submittedName>
</protein>
<evidence type="ECO:0000259" key="8">
    <source>
        <dbReference type="Pfam" id="PF25023"/>
    </source>
</evidence>
<dbReference type="GO" id="GO:0004540">
    <property type="term" value="F:RNA nuclease activity"/>
    <property type="evidence" value="ECO:0007669"/>
    <property type="project" value="InterPro"/>
</dbReference>
<sequence>MSVASAAPGESQRIPQNNKIVADVGELPNKLPKTKLELTSKRTKYSTRYLNPDGSFTEEIYLEPQFYQDPTDKKWLSIDNKIKSSTKNVGKYENTANDFKVSLTDQTGSGDLVSVEKDNKSITLIPVNAQKVKATTKGNEITYPSLFINADVRYTVQGDGVKEDIILQRYSNQNVFSFELKLTGLTPEAEEDGTITFSDNKGIKQWFLEKPFMTDANGKYSDNVILELREQNRKTYVDVIADQTFLNDSETEYPVTIDPTINNWEVLRDAFVSSAFPTSSYSSNISMYTGNDSGYFGATRSLLQFYLPSLPSDSKISSANVNVYQTRNETTNVSVDANRITGSWGTVTWNTQPAINATPEKTVTSNAVNAYWQWDITQLTKDWYNGVLPNYGIMLKQQNESTSPFRAFNTVNSGTNTPRLTLNYTVDAIGLENFWGYTPDGVNPSNGNLVYQETDLNISGRGIPVNMTRTYNSRKSSVAGMFGFGWWSNTDTRLVDTGSGPITLIDGDSTRHIFGQIAGGGYVAHGGVYLTLVKNADSTYTITQTDGTKLNFNTSGKISSLIDTNGNTTTYTYSSGKLTSVQDASGRTTSITYGTNGYVSVITDPANRTVSYAYDTSGNLTKVTDAAGKFTTFAYGTTHNLTGITNARNITTTITYDASNRVTSISQPITIDGVATTSTTTYSYDTTNLVTTVTGGEARRVDYTYSSNGNVVQITENPLDAANKAITTFTYDNNNNLTQVKDPNTNKVSGTSAYIYTYDTKGNITAVQLPENQTAFNTYDSQNNLIKEQDFNSNISSNDYDAKNNQTESTDPTVATAANRYDARGNLLYFTNPMSAADNQVANSSFELDENADNWPDNWNQAIEPGKTATFGWSTAAKFGAKAVSISNPTGWAIVGSDMFSYVTGQKYTVSGYVKTTGITNTAIVKLEFFNSSNGWLGQQAAYQLTGTHDWTRIQTVVDSVPPNTAKVKVSVGLNAGSGAAYFDGIQFEKGTTLSAYNLVDNASFERNAGTGSIPANWTTSGNLSASDGTDPLNQSLDNVYAGGYSLKMTGEQGKNKYIKQRINISGDASSLYTLSGWSKQSGANQTGGYYHLQVAINHTDGTTDWNNANAFSKTDTDWQHVAAQVKPTKAFNSIDVYYYYYDQLGTAWFDAMRLETGNSHTFNTYDTNGNYLTSVDNPVGNNVSFTYDSVGNQTKITDGKGQNTSFTYDGRNLLTKVTDPKLKETMYEYDGVGNRTKVTDAKNNATTFGYNEFNKVSSTTNPLNQTIQYGYDKNGNSTKIIFPKGDTVSYSFNALNRMTSISNNGAAKWNFAYDANGNLTSATDATGKSTTYTYNGNNQITQQAEGASNKIDYVYEIDKINLSSFTVTAGTASFSTGLSYNPLDQLVALSRNGVNQAKFVYDERGNLISVTYSNGTYVLYEIDEADRLISVKNYNAVGALRDSNSYTYDVNGNRTSVKTGSGTISYQYDELNQLTQETLLDGTAIAYEYDVVGNRTKKTVTQGGTPITTNYTYDAGNQLTTVNGQAYTYDANGNLTGNGSKTFIYDEENHLIEVKNSVGTSLAKYAYDHGGKRISMTTSSGTIFYHYSNDKVIYETDSNNNIISEYSWDGQGNPVSMTKNGNTYFYHINGHGDITSLTDVSGATVAQYQYDAWGSIISQTGTMATSNPYRYAGYRYDEVTKLYYLMARYYNTETGRFITKDTFLGFEDEPLSLNQYLYTHNNPIMYYDSDGHRFGPIIKIIKKIFKKNPTTAIKRLKPTEIQKAVSDPSRLQHSFKHAKDVGFAGKNWNNATKELFKEMIVDVLTNFTHTIGGELGGVPVKGYYKKANNNDVLVWVFLDGNYKGLVATVVKPFPSQLKGMGVIK</sequence>
<dbReference type="InterPro" id="IPR022385">
    <property type="entry name" value="Rhs_assc_core"/>
</dbReference>
<dbReference type="Proteomes" id="UP000252415">
    <property type="component" value="Unassembled WGS sequence"/>
</dbReference>
<dbReference type="Gene3D" id="2.60.120.260">
    <property type="entry name" value="Galactose-binding domain-like"/>
    <property type="match status" value="2"/>
</dbReference>
<evidence type="ECO:0000259" key="5">
    <source>
        <dbReference type="Pfam" id="PF11429"/>
    </source>
</evidence>
<gene>
    <name evidence="9" type="ORF">DFP97_10119</name>
</gene>
<dbReference type="Pfam" id="PF20148">
    <property type="entry name" value="DUF6531"/>
    <property type="match status" value="1"/>
</dbReference>
<dbReference type="InterPro" id="IPR056823">
    <property type="entry name" value="TEN-like_YD-shell"/>
</dbReference>
<evidence type="ECO:0000313" key="9">
    <source>
        <dbReference type="EMBL" id="RCW51679.1"/>
    </source>
</evidence>
<feature type="domain" description="Teneurin-like YD-shell" evidence="8">
    <location>
        <begin position="1158"/>
        <end position="1288"/>
    </location>
</feature>
<evidence type="ECO:0000259" key="6">
    <source>
        <dbReference type="Pfam" id="PF20148"/>
    </source>
</evidence>
<dbReference type="PANTHER" id="PTHR32305:SF17">
    <property type="entry name" value="TRNA NUCLEASE WAPA"/>
    <property type="match status" value="1"/>
</dbReference>
<feature type="domain" description="Carbohydrate-binding module family 96" evidence="7">
    <location>
        <begin position="268"/>
        <end position="423"/>
    </location>
</feature>
<dbReference type="Pfam" id="PF24517">
    <property type="entry name" value="CBM96"/>
    <property type="match status" value="1"/>
</dbReference>
<evidence type="ECO:0000256" key="3">
    <source>
        <dbReference type="ARBA" id="ARBA00022729"/>
    </source>
</evidence>
<comment type="subcellular location">
    <subcellularLocation>
        <location evidence="1">Secreted</location>
    </subcellularLocation>
</comment>
<dbReference type="InterPro" id="IPR055372">
    <property type="entry name" value="CBM96"/>
</dbReference>
<dbReference type="NCBIfam" id="NF033679">
    <property type="entry name" value="DNRLRE_dom"/>
    <property type="match status" value="1"/>
</dbReference>
<evidence type="ECO:0000256" key="2">
    <source>
        <dbReference type="ARBA" id="ARBA00022525"/>
    </source>
</evidence>